<proteinExistence type="predicted"/>
<evidence type="ECO:0000256" key="7">
    <source>
        <dbReference type="PROSITE-ProRule" id="PRU00110"/>
    </source>
</evidence>
<feature type="domain" description="CheW-like" evidence="12">
    <location>
        <begin position="755"/>
        <end position="897"/>
    </location>
</feature>
<dbReference type="RefSeq" id="WP_110986071.1">
    <property type="nucleotide sequence ID" value="NZ_CAWNWM010000005.1"/>
</dbReference>
<dbReference type="PROSITE" id="PS50109">
    <property type="entry name" value="HIS_KIN"/>
    <property type="match status" value="1"/>
</dbReference>
<feature type="domain" description="Histidine kinase" evidence="10">
    <location>
        <begin position="543"/>
        <end position="753"/>
    </location>
</feature>
<dbReference type="InterPro" id="IPR008207">
    <property type="entry name" value="Sig_transdc_His_kin_Hpt_dom"/>
</dbReference>
<dbReference type="Gene3D" id="3.40.50.2300">
    <property type="match status" value="1"/>
</dbReference>
<evidence type="ECO:0000259" key="12">
    <source>
        <dbReference type="PROSITE" id="PS50851"/>
    </source>
</evidence>
<dbReference type="PROSITE" id="PS50110">
    <property type="entry name" value="RESPONSE_REGULATORY"/>
    <property type="match status" value="1"/>
</dbReference>
<dbReference type="InterPro" id="IPR005467">
    <property type="entry name" value="His_kinase_dom"/>
</dbReference>
<dbReference type="InterPro" id="IPR036641">
    <property type="entry name" value="HPT_dom_sf"/>
</dbReference>
<protein>
    <recommendedName>
        <fullName evidence="2">histidine kinase</fullName>
        <ecNumber evidence="2">2.7.13.3</ecNumber>
    </recommendedName>
</protein>
<dbReference type="SUPFAM" id="SSF55874">
    <property type="entry name" value="ATPase domain of HSP90 chaperone/DNA topoisomerase II/histidine kinase"/>
    <property type="match status" value="1"/>
</dbReference>
<evidence type="ECO:0000256" key="9">
    <source>
        <dbReference type="SAM" id="MobiDB-lite"/>
    </source>
</evidence>
<dbReference type="InterPro" id="IPR003594">
    <property type="entry name" value="HATPase_dom"/>
</dbReference>
<feature type="region of interest" description="Disordered" evidence="9">
    <location>
        <begin position="483"/>
        <end position="504"/>
    </location>
</feature>
<dbReference type="EMBL" id="PQWO01000005">
    <property type="protein sequence ID" value="PZD73396.1"/>
    <property type="molecule type" value="Genomic_DNA"/>
</dbReference>
<dbReference type="InterPro" id="IPR004105">
    <property type="entry name" value="CheA-like_dim"/>
</dbReference>
<feature type="domain" description="HPt" evidence="13">
    <location>
        <begin position="1"/>
        <end position="106"/>
    </location>
</feature>
<gene>
    <name evidence="14" type="primary">frzE_4</name>
    <name evidence="14" type="ORF">C1752_02110</name>
</gene>
<feature type="modified residue" description="4-aspartylphosphate" evidence="8">
    <location>
        <position position="972"/>
    </location>
</feature>
<sequence length="1047" mass="115899">MDTDRQIQYKFLDEAEDCYDTIEGVLLGLAMDVAEAKKLDEALRAAHSVKGGAAMMGLSDLSSVAHRYEDSFKVLRVHHVAKNIETEVETLLLQGLDCLRQIGNRYRETTDIDQDWLKEAIHPVFDQLQTHLGDVTDADEDALLTQDEEDTDPALILFEDGVEAVLDRVESQFETLSAPQLATELTTTAAELMAFGHMAQLNAFIELCQSVQQWAEQVSPEQIPELSQAALKTWRRSHALVLRRRFEKLPNQLQDFTPSLTSEALPANDLDEVDTFADALETLDLNALQTDFGSLELPAEENLETLSIPVSAELADELTIETPDADVFADALSNFDEEAFADLQDAFSAESLQALSEAETLEEVEPETVQETDPAAIPELLTVESAAQALQQATASTQPSTSTAAAPITSGKTVRVPVEQLEQFNTLFGKLVLERNTVNLRLDQLQTFTQLMRKRIRQLEQSNTQLQQWYDRASMEGIVPTEGSVSEIPSTAKDSQPPEEQSSSQFDALEMDRYTDLHLIAQEQIETIVQLQEVGTDVDLTLQDMGQAVRDLNQTTRSLQGNMTRTQMVPFGEIVKRFPRVIRDLGLQYDKPVRLVIEGENTLIDRATVGSLSQTLNQLLRNAFDHGIGSQERRSSIGKPAEGTITITARNRGTQTAITLSDDGAGIRLDGVRDRLQEMGLTPSEVSQMSEPDLLDCIFEPGFSTADQVTELSGRGVGMDIVRTNLHEINGEVQVQTEPGVGTTFTVAVPYTLSILRVMLLEHSGLIFAVPGNSIRELLSLSAEQLQHIEQSQQLTWQNRPIPVIDLAQYWGFNHAQKFSEMQGVPVINKPTVLVVGEGNTIGGFEIDRFWGEQEVTIRTVDSPLPLPRGFGSSTVLGDGRVVPIVDPTVVLQWCLEQKAAGLTLQKVTHNESSVPAQQTNTILVVDDSVNVRRFLTNTFEKAGYRVEQAKDGQDAVDKLESGLVVQAVVCDIEMPRLDGYGVLEELKGQSRFEELPIVMLTSRSHDKHRKIAMNLGASAYFSKPFNEQELLEILANFVATQTPEYA</sequence>
<dbReference type="SMART" id="SM00260">
    <property type="entry name" value="CheW"/>
    <property type="match status" value="1"/>
</dbReference>
<dbReference type="PRINTS" id="PR00344">
    <property type="entry name" value="BCTRLSENSOR"/>
</dbReference>
<evidence type="ECO:0000313" key="15">
    <source>
        <dbReference type="Proteomes" id="UP000248857"/>
    </source>
</evidence>
<comment type="caution">
    <text evidence="14">The sequence shown here is derived from an EMBL/GenBank/DDBJ whole genome shotgun (WGS) entry which is preliminary data.</text>
</comment>
<dbReference type="InterPro" id="IPR002545">
    <property type="entry name" value="CheW-lke_dom"/>
</dbReference>
<evidence type="ECO:0000256" key="3">
    <source>
        <dbReference type="ARBA" id="ARBA00022553"/>
    </source>
</evidence>
<feature type="modified residue" description="Phosphohistidine" evidence="7">
    <location>
        <position position="47"/>
    </location>
</feature>
<dbReference type="GO" id="GO:0005737">
    <property type="term" value="C:cytoplasm"/>
    <property type="evidence" value="ECO:0007669"/>
    <property type="project" value="InterPro"/>
</dbReference>
<dbReference type="Pfam" id="PF02518">
    <property type="entry name" value="HATPase_c"/>
    <property type="match status" value="1"/>
</dbReference>
<dbReference type="Gene3D" id="2.30.30.40">
    <property type="entry name" value="SH3 Domains"/>
    <property type="match status" value="1"/>
</dbReference>
<dbReference type="PANTHER" id="PTHR43395">
    <property type="entry name" value="SENSOR HISTIDINE KINASE CHEA"/>
    <property type="match status" value="1"/>
</dbReference>
<dbReference type="GO" id="GO:0000155">
    <property type="term" value="F:phosphorelay sensor kinase activity"/>
    <property type="evidence" value="ECO:0007669"/>
    <property type="project" value="InterPro"/>
</dbReference>
<dbReference type="Gene3D" id="1.20.120.160">
    <property type="entry name" value="HPT domain"/>
    <property type="match status" value="1"/>
</dbReference>
<dbReference type="PANTHER" id="PTHR43395:SF1">
    <property type="entry name" value="CHEMOTAXIS PROTEIN CHEA"/>
    <property type="match status" value="1"/>
</dbReference>
<dbReference type="PROSITE" id="PS50851">
    <property type="entry name" value="CHEW"/>
    <property type="match status" value="1"/>
</dbReference>
<organism evidence="14 15">
    <name type="scientific">Acaryochloris thomasi RCC1774</name>
    <dbReference type="NCBI Taxonomy" id="1764569"/>
    <lineage>
        <taxon>Bacteria</taxon>
        <taxon>Bacillati</taxon>
        <taxon>Cyanobacteriota</taxon>
        <taxon>Cyanophyceae</taxon>
        <taxon>Acaryochloridales</taxon>
        <taxon>Acaryochloridaceae</taxon>
        <taxon>Acaryochloris</taxon>
        <taxon>Acaryochloris thomasi</taxon>
    </lineage>
</organism>
<dbReference type="PROSITE" id="PS50894">
    <property type="entry name" value="HPT"/>
    <property type="match status" value="1"/>
</dbReference>
<dbReference type="SUPFAM" id="SSF52172">
    <property type="entry name" value="CheY-like"/>
    <property type="match status" value="1"/>
</dbReference>
<dbReference type="InterPro" id="IPR011006">
    <property type="entry name" value="CheY-like_superfamily"/>
</dbReference>
<feature type="domain" description="Response regulatory" evidence="11">
    <location>
        <begin position="922"/>
        <end position="1039"/>
    </location>
</feature>
<name>A0A2W1JJI2_9CYAN</name>
<evidence type="ECO:0000259" key="13">
    <source>
        <dbReference type="PROSITE" id="PS50894"/>
    </source>
</evidence>
<evidence type="ECO:0000313" key="14">
    <source>
        <dbReference type="EMBL" id="PZD73396.1"/>
    </source>
</evidence>
<dbReference type="InterPro" id="IPR036890">
    <property type="entry name" value="HATPase_C_sf"/>
</dbReference>
<dbReference type="Gene3D" id="3.30.565.10">
    <property type="entry name" value="Histidine kinase-like ATPase, C-terminal domain"/>
    <property type="match status" value="1"/>
</dbReference>
<evidence type="ECO:0000259" key="10">
    <source>
        <dbReference type="PROSITE" id="PS50109"/>
    </source>
</evidence>
<dbReference type="Proteomes" id="UP000248857">
    <property type="component" value="Unassembled WGS sequence"/>
</dbReference>
<keyword evidence="5" id="KW-0418">Kinase</keyword>
<accession>A0A2W1JJI2</accession>
<keyword evidence="15" id="KW-1185">Reference proteome</keyword>
<evidence type="ECO:0000256" key="2">
    <source>
        <dbReference type="ARBA" id="ARBA00012438"/>
    </source>
</evidence>
<reference evidence="14 15" key="1">
    <citation type="journal article" date="2018" name="Sci. Rep.">
        <title>A novel species of the marine cyanobacterium Acaryochloris with a unique pigment content and lifestyle.</title>
        <authorList>
            <person name="Partensky F."/>
            <person name="Six C."/>
            <person name="Ratin M."/>
            <person name="Garczarek L."/>
            <person name="Vaulot D."/>
            <person name="Probert I."/>
            <person name="Calteau A."/>
            <person name="Gourvil P."/>
            <person name="Marie D."/>
            <person name="Grebert T."/>
            <person name="Bouchier C."/>
            <person name="Le Panse S."/>
            <person name="Gachenot M."/>
            <person name="Rodriguez F."/>
            <person name="Garrido J.L."/>
        </authorList>
    </citation>
    <scope>NUCLEOTIDE SEQUENCE [LARGE SCALE GENOMIC DNA]</scope>
    <source>
        <strain evidence="14 15">RCC1774</strain>
    </source>
</reference>
<evidence type="ECO:0000256" key="4">
    <source>
        <dbReference type="ARBA" id="ARBA00022679"/>
    </source>
</evidence>
<keyword evidence="3 8" id="KW-0597">Phosphoprotein</keyword>
<keyword evidence="4 14" id="KW-0808">Transferase</keyword>
<dbReference type="InterPro" id="IPR001789">
    <property type="entry name" value="Sig_transdc_resp-reg_receiver"/>
</dbReference>
<dbReference type="EC" id="2.7.13.3" evidence="2"/>
<dbReference type="InterPro" id="IPR051315">
    <property type="entry name" value="Bact_Chemotaxis_CheA"/>
</dbReference>
<dbReference type="GO" id="GO:0006935">
    <property type="term" value="P:chemotaxis"/>
    <property type="evidence" value="ECO:0007669"/>
    <property type="project" value="InterPro"/>
</dbReference>
<dbReference type="FunFam" id="3.30.565.10:FF:000016">
    <property type="entry name" value="Chemotaxis protein CheA, putative"/>
    <property type="match status" value="1"/>
</dbReference>
<dbReference type="SMART" id="SM00387">
    <property type="entry name" value="HATPase_c"/>
    <property type="match status" value="1"/>
</dbReference>
<comment type="catalytic activity">
    <reaction evidence="1">
        <text>ATP + protein L-histidine = ADP + protein N-phospho-L-histidine.</text>
        <dbReference type="EC" id="2.7.13.3"/>
    </reaction>
</comment>
<dbReference type="SUPFAM" id="SSF50341">
    <property type="entry name" value="CheW-like"/>
    <property type="match status" value="1"/>
</dbReference>
<dbReference type="OrthoDB" id="2079555at2"/>
<feature type="compositionally biased region" description="Polar residues" evidence="9">
    <location>
        <begin position="483"/>
        <end position="494"/>
    </location>
</feature>
<dbReference type="AlphaFoldDB" id="A0A2W1JJI2"/>
<dbReference type="CDD" id="cd00088">
    <property type="entry name" value="HPT"/>
    <property type="match status" value="1"/>
</dbReference>
<evidence type="ECO:0000259" key="11">
    <source>
        <dbReference type="PROSITE" id="PS50110"/>
    </source>
</evidence>
<dbReference type="SMART" id="SM00448">
    <property type="entry name" value="REC"/>
    <property type="match status" value="1"/>
</dbReference>
<dbReference type="Pfam" id="PF01627">
    <property type="entry name" value="Hpt"/>
    <property type="match status" value="1"/>
</dbReference>
<dbReference type="SMART" id="SM00073">
    <property type="entry name" value="HPT"/>
    <property type="match status" value="1"/>
</dbReference>
<evidence type="ECO:0000256" key="5">
    <source>
        <dbReference type="ARBA" id="ARBA00022777"/>
    </source>
</evidence>
<keyword evidence="6" id="KW-0902">Two-component regulatory system</keyword>
<dbReference type="SUPFAM" id="SSF47226">
    <property type="entry name" value="Histidine-containing phosphotransfer domain, HPT domain"/>
    <property type="match status" value="1"/>
</dbReference>
<dbReference type="SMART" id="SM01231">
    <property type="entry name" value="H-kinase_dim"/>
    <property type="match status" value="1"/>
</dbReference>
<dbReference type="InterPro" id="IPR004358">
    <property type="entry name" value="Sig_transdc_His_kin-like_C"/>
</dbReference>
<evidence type="ECO:0000256" key="1">
    <source>
        <dbReference type="ARBA" id="ARBA00000085"/>
    </source>
</evidence>
<dbReference type="Pfam" id="PF01584">
    <property type="entry name" value="CheW"/>
    <property type="match status" value="1"/>
</dbReference>
<dbReference type="Pfam" id="PF00072">
    <property type="entry name" value="Response_reg"/>
    <property type="match status" value="1"/>
</dbReference>
<evidence type="ECO:0000256" key="8">
    <source>
        <dbReference type="PROSITE-ProRule" id="PRU00169"/>
    </source>
</evidence>
<evidence type="ECO:0000256" key="6">
    <source>
        <dbReference type="ARBA" id="ARBA00023012"/>
    </source>
</evidence>
<dbReference type="InterPro" id="IPR036061">
    <property type="entry name" value="CheW-like_dom_sf"/>
</dbReference>